<dbReference type="RefSeq" id="WP_283416625.1">
    <property type="nucleotide sequence ID" value="NZ_FXUO01000004.1"/>
</dbReference>
<protein>
    <submittedName>
        <fullName evidence="4">Por secretion system C-terminal sorting domain-containing protein</fullName>
    </submittedName>
</protein>
<feature type="signal peptide" evidence="2">
    <location>
        <begin position="1"/>
        <end position="19"/>
    </location>
</feature>
<evidence type="ECO:0000313" key="5">
    <source>
        <dbReference type="Proteomes" id="UP001158050"/>
    </source>
</evidence>
<dbReference type="EMBL" id="FXUO01000004">
    <property type="protein sequence ID" value="SMP92747.1"/>
    <property type="molecule type" value="Genomic_DNA"/>
</dbReference>
<accession>A0ABY1R427</accession>
<evidence type="ECO:0000313" key="4">
    <source>
        <dbReference type="EMBL" id="SMP92747.1"/>
    </source>
</evidence>
<dbReference type="Pfam" id="PF18962">
    <property type="entry name" value="Por_Secre_tail"/>
    <property type="match status" value="1"/>
</dbReference>
<organism evidence="4 5">
    <name type="scientific">Epilithonimonas pallida</name>
    <dbReference type="NCBI Taxonomy" id="373671"/>
    <lineage>
        <taxon>Bacteria</taxon>
        <taxon>Pseudomonadati</taxon>
        <taxon>Bacteroidota</taxon>
        <taxon>Flavobacteriia</taxon>
        <taxon>Flavobacteriales</taxon>
        <taxon>Weeksellaceae</taxon>
        <taxon>Chryseobacterium group</taxon>
        <taxon>Epilithonimonas</taxon>
    </lineage>
</organism>
<keyword evidence="1 2" id="KW-0732">Signal</keyword>
<reference evidence="4 5" key="1">
    <citation type="submission" date="2017-05" db="EMBL/GenBank/DDBJ databases">
        <authorList>
            <person name="Varghese N."/>
            <person name="Submissions S."/>
        </authorList>
    </citation>
    <scope>NUCLEOTIDE SEQUENCE [LARGE SCALE GENOMIC DNA]</scope>
    <source>
        <strain evidence="4 5">DSM 18015</strain>
    </source>
</reference>
<dbReference type="NCBIfam" id="TIGR04183">
    <property type="entry name" value="Por_Secre_tail"/>
    <property type="match status" value="1"/>
</dbReference>
<gene>
    <name evidence="4" type="ORF">SAMN05421679_104156</name>
</gene>
<dbReference type="Proteomes" id="UP001158050">
    <property type="component" value="Unassembled WGS sequence"/>
</dbReference>
<feature type="domain" description="Secretion system C-terminal sorting" evidence="3">
    <location>
        <begin position="206"/>
        <end position="258"/>
    </location>
</feature>
<dbReference type="InterPro" id="IPR026444">
    <property type="entry name" value="Secre_tail"/>
</dbReference>
<comment type="caution">
    <text evidence="4">The sequence shown here is derived from an EMBL/GenBank/DDBJ whole genome shotgun (WGS) entry which is preliminary data.</text>
</comment>
<evidence type="ECO:0000256" key="1">
    <source>
        <dbReference type="ARBA" id="ARBA00022729"/>
    </source>
</evidence>
<feature type="chain" id="PRO_5045424544" evidence="2">
    <location>
        <begin position="20"/>
        <end position="260"/>
    </location>
</feature>
<proteinExistence type="predicted"/>
<name>A0ABY1R427_9FLAO</name>
<keyword evidence="5" id="KW-1185">Reference proteome</keyword>
<evidence type="ECO:0000259" key="3">
    <source>
        <dbReference type="Pfam" id="PF18962"/>
    </source>
</evidence>
<sequence>MKKFYSLLAAVAITANVVAQTKTITIDVANIGGTAVLGSNNYNSGAEKTWSTGGISLGGKAITTNTANSPASGDVAGTYVQAQANNGVIYNTVALPGRVVSVTLNQGGTARQSSLFGGTSRLVTSTAADYTTAGTQVGSASTTGWTSTDLTGTNYTFFAIKRGANAAYFTSITIVYEDPTMAVIDSSKGKANLVKNTIVTNELIFGASAKVSVYNAAGQIVKTAEVSENSKLDVSGLVKGTYVVTGLVNGQAVSQKIIKK</sequence>
<evidence type="ECO:0000256" key="2">
    <source>
        <dbReference type="SAM" id="SignalP"/>
    </source>
</evidence>